<gene>
    <name evidence="7" type="primary">astD</name>
    <name evidence="7" type="ORF">FF011L_13980</name>
</gene>
<dbReference type="RefSeq" id="WP_145350875.1">
    <property type="nucleotide sequence ID" value="NZ_CP036262.1"/>
</dbReference>
<feature type="domain" description="Aldehyde dehydrogenase" evidence="6">
    <location>
        <begin position="20"/>
        <end position="460"/>
    </location>
</feature>
<dbReference type="EC" id="1.2.1.88" evidence="2"/>
<evidence type="ECO:0000256" key="4">
    <source>
        <dbReference type="ARBA" id="ARBA00023027"/>
    </source>
</evidence>
<dbReference type="Gene3D" id="3.40.309.10">
    <property type="entry name" value="Aldehyde Dehydrogenase, Chain A, domain 2"/>
    <property type="match status" value="1"/>
</dbReference>
<dbReference type="PROSITE" id="PS00070">
    <property type="entry name" value="ALDEHYDE_DEHYDR_CYS"/>
    <property type="match status" value="1"/>
</dbReference>
<keyword evidence="4" id="KW-0520">NAD</keyword>
<evidence type="ECO:0000313" key="8">
    <source>
        <dbReference type="Proteomes" id="UP000320672"/>
    </source>
</evidence>
<dbReference type="PANTHER" id="PTHR42862">
    <property type="entry name" value="DELTA-1-PYRROLINE-5-CARBOXYLATE DEHYDROGENASE 1, ISOFORM A-RELATED"/>
    <property type="match status" value="1"/>
</dbReference>
<dbReference type="PANTHER" id="PTHR42862:SF1">
    <property type="entry name" value="DELTA-1-PYRROLINE-5-CARBOXYLATE DEHYDROGENASE 2, ISOFORM A-RELATED"/>
    <property type="match status" value="1"/>
</dbReference>
<evidence type="ECO:0000256" key="1">
    <source>
        <dbReference type="ARBA" id="ARBA00004786"/>
    </source>
</evidence>
<dbReference type="InterPro" id="IPR016162">
    <property type="entry name" value="Ald_DH_N"/>
</dbReference>
<protein>
    <recommendedName>
        <fullName evidence="2">L-glutamate gamma-semialdehyde dehydrogenase</fullName>
        <ecNumber evidence="2">1.2.1.88</ecNumber>
    </recommendedName>
</protein>
<evidence type="ECO:0000313" key="7">
    <source>
        <dbReference type="EMBL" id="QDS92651.1"/>
    </source>
</evidence>
<evidence type="ECO:0000256" key="5">
    <source>
        <dbReference type="ARBA" id="ARBA00048142"/>
    </source>
</evidence>
<proteinExistence type="predicted"/>
<dbReference type="InterPro" id="IPR016161">
    <property type="entry name" value="Ald_DH/histidinol_DH"/>
</dbReference>
<dbReference type="EMBL" id="CP036262">
    <property type="protein sequence ID" value="QDS92651.1"/>
    <property type="molecule type" value="Genomic_DNA"/>
</dbReference>
<name>A0A517MCP5_9BACT</name>
<dbReference type="Proteomes" id="UP000320672">
    <property type="component" value="Chromosome"/>
</dbReference>
<dbReference type="OrthoDB" id="4503395at2"/>
<dbReference type="GO" id="GO:0010133">
    <property type="term" value="P:L-proline catabolic process to L-glutamate"/>
    <property type="evidence" value="ECO:0007669"/>
    <property type="project" value="TreeGrafter"/>
</dbReference>
<dbReference type="InterPro" id="IPR016163">
    <property type="entry name" value="Ald_DH_C"/>
</dbReference>
<dbReference type="KEGG" id="rml:FF011L_13980"/>
<accession>A0A517MCP5</accession>
<dbReference type="Gene3D" id="3.40.605.10">
    <property type="entry name" value="Aldehyde Dehydrogenase, Chain A, domain 1"/>
    <property type="match status" value="1"/>
</dbReference>
<dbReference type="Pfam" id="PF00171">
    <property type="entry name" value="Aldedh"/>
    <property type="match status" value="1"/>
</dbReference>
<evidence type="ECO:0000259" key="6">
    <source>
        <dbReference type="Pfam" id="PF00171"/>
    </source>
</evidence>
<keyword evidence="3 7" id="KW-0560">Oxidoreductase</keyword>
<comment type="pathway">
    <text evidence="1">Amino-acid degradation; L-proline degradation into L-glutamate; L-glutamate from L-proline: step 2/2.</text>
</comment>
<dbReference type="AlphaFoldDB" id="A0A517MCP5"/>
<sequence>MRMINTKLSINGNDVDGCGDSLTSRNPADSSLVFDGRSADGDQIQQAFAAAHEAQAGWEQTKLADRADILSEFVARLRLDATAIAEQVETEIGKFSSEANAEIEFASEHLLQTIAQIQKTMANVPSESTGHGSIHFRAIGVVLVIGAYCDPIRLPLEQIIPAILAGNSVVFKPSELTPAVGRRIVDSLLAAGLPAGVINLIQGDATVARAAIDDTRLNGLFVTGSRATGQAIHRQLGGRPEVLLAMRLGGNNPVLIASPESPQQVAAEIAESAFRTAGQRCLAPRRLIVIDDAAGRQFVDAFVQTIAELKTGLPKEPTTPQMGPLVSSRHANLLQQAEANFFAYGGEALVESSVAEGCGALVRPGLTDMTDCYDPVDEEWFGPLLQLYWVSDFQQGIERAAATDYGLAASLFGGDPTMFDTFAKQVPTGIATWNRTPSEIDSCQAWAGLKQSGNHRPTGAGIFGYCMSPIARD</sequence>
<dbReference type="InterPro" id="IPR050485">
    <property type="entry name" value="Proline_metab_enzyme"/>
</dbReference>
<dbReference type="InterPro" id="IPR015590">
    <property type="entry name" value="Aldehyde_DH_dom"/>
</dbReference>
<comment type="catalytic activity">
    <reaction evidence="5">
        <text>L-glutamate 5-semialdehyde + NAD(+) + H2O = L-glutamate + NADH + 2 H(+)</text>
        <dbReference type="Rhea" id="RHEA:30235"/>
        <dbReference type="ChEBI" id="CHEBI:15377"/>
        <dbReference type="ChEBI" id="CHEBI:15378"/>
        <dbReference type="ChEBI" id="CHEBI:29985"/>
        <dbReference type="ChEBI" id="CHEBI:57540"/>
        <dbReference type="ChEBI" id="CHEBI:57945"/>
        <dbReference type="ChEBI" id="CHEBI:58066"/>
        <dbReference type="EC" id="1.2.1.88"/>
    </reaction>
</comment>
<organism evidence="7 8">
    <name type="scientific">Roseimaritima multifibrata</name>
    <dbReference type="NCBI Taxonomy" id="1930274"/>
    <lineage>
        <taxon>Bacteria</taxon>
        <taxon>Pseudomonadati</taxon>
        <taxon>Planctomycetota</taxon>
        <taxon>Planctomycetia</taxon>
        <taxon>Pirellulales</taxon>
        <taxon>Pirellulaceae</taxon>
        <taxon>Roseimaritima</taxon>
    </lineage>
</organism>
<evidence type="ECO:0000256" key="2">
    <source>
        <dbReference type="ARBA" id="ARBA00012884"/>
    </source>
</evidence>
<dbReference type="GO" id="GO:0009898">
    <property type="term" value="C:cytoplasmic side of plasma membrane"/>
    <property type="evidence" value="ECO:0007669"/>
    <property type="project" value="TreeGrafter"/>
</dbReference>
<dbReference type="GO" id="GO:0003842">
    <property type="term" value="F:L-glutamate gamma-semialdehyde dehydrogenase activity"/>
    <property type="evidence" value="ECO:0007669"/>
    <property type="project" value="UniProtKB-EC"/>
</dbReference>
<keyword evidence="8" id="KW-1185">Reference proteome</keyword>
<reference evidence="7 8" key="1">
    <citation type="submission" date="2019-02" db="EMBL/GenBank/DDBJ databases">
        <title>Deep-cultivation of Planctomycetes and their phenomic and genomic characterization uncovers novel biology.</title>
        <authorList>
            <person name="Wiegand S."/>
            <person name="Jogler M."/>
            <person name="Boedeker C."/>
            <person name="Pinto D."/>
            <person name="Vollmers J."/>
            <person name="Rivas-Marin E."/>
            <person name="Kohn T."/>
            <person name="Peeters S.H."/>
            <person name="Heuer A."/>
            <person name="Rast P."/>
            <person name="Oberbeckmann S."/>
            <person name="Bunk B."/>
            <person name="Jeske O."/>
            <person name="Meyerdierks A."/>
            <person name="Storesund J.E."/>
            <person name="Kallscheuer N."/>
            <person name="Luecker S."/>
            <person name="Lage O.M."/>
            <person name="Pohl T."/>
            <person name="Merkel B.J."/>
            <person name="Hornburger P."/>
            <person name="Mueller R.-W."/>
            <person name="Bruemmer F."/>
            <person name="Labrenz M."/>
            <person name="Spormann A.M."/>
            <person name="Op den Camp H."/>
            <person name="Overmann J."/>
            <person name="Amann R."/>
            <person name="Jetten M.S.M."/>
            <person name="Mascher T."/>
            <person name="Medema M.H."/>
            <person name="Devos D.P."/>
            <person name="Kaster A.-K."/>
            <person name="Ovreas L."/>
            <person name="Rohde M."/>
            <person name="Galperin M.Y."/>
            <person name="Jogler C."/>
        </authorList>
    </citation>
    <scope>NUCLEOTIDE SEQUENCE [LARGE SCALE GENOMIC DNA]</scope>
    <source>
        <strain evidence="7 8">FF011L</strain>
    </source>
</reference>
<evidence type="ECO:0000256" key="3">
    <source>
        <dbReference type="ARBA" id="ARBA00023002"/>
    </source>
</evidence>
<dbReference type="InterPro" id="IPR016160">
    <property type="entry name" value="Ald_DH_CS_CYS"/>
</dbReference>
<dbReference type="SUPFAM" id="SSF53720">
    <property type="entry name" value="ALDH-like"/>
    <property type="match status" value="1"/>
</dbReference>